<gene>
    <name evidence="2" type="ORF">Ciccas_011089</name>
</gene>
<comment type="caution">
    <text evidence="2">The sequence shown here is derived from an EMBL/GenBank/DDBJ whole genome shotgun (WGS) entry which is preliminary data.</text>
</comment>
<feature type="compositionally biased region" description="Acidic residues" evidence="1">
    <location>
        <begin position="1"/>
        <end position="18"/>
    </location>
</feature>
<sequence length="218" mass="24692">MSPVEESDSSIDSEDEDMSGNRFDKRMVQRGKYNLVKTASQTSSAYSSMTGPHTLGQKFATKLLQQEVVPTWDFENRELTSELYTALLEQRISINPCNQSSRPSSTVSESDSYPITEKCVLFEEHPACYELNLHAESACREDSGLMISKLARDRIAAVVNLYMTLCQIRSIVTQKNRECTPGSDHFKEADIRRHFHMIQKKRVSVQLVRLGFGLADSE</sequence>
<evidence type="ECO:0000256" key="1">
    <source>
        <dbReference type="SAM" id="MobiDB-lite"/>
    </source>
</evidence>
<accession>A0ABD2PSA9</accession>
<name>A0ABD2PSA9_9PLAT</name>
<dbReference type="EMBL" id="JBJKFK010003033">
    <property type="protein sequence ID" value="KAL3310349.1"/>
    <property type="molecule type" value="Genomic_DNA"/>
</dbReference>
<proteinExistence type="predicted"/>
<organism evidence="2 3">
    <name type="scientific">Cichlidogyrus casuarinus</name>
    <dbReference type="NCBI Taxonomy" id="1844966"/>
    <lineage>
        <taxon>Eukaryota</taxon>
        <taxon>Metazoa</taxon>
        <taxon>Spiralia</taxon>
        <taxon>Lophotrochozoa</taxon>
        <taxon>Platyhelminthes</taxon>
        <taxon>Monogenea</taxon>
        <taxon>Monopisthocotylea</taxon>
        <taxon>Dactylogyridea</taxon>
        <taxon>Ancyrocephalidae</taxon>
        <taxon>Cichlidogyrus</taxon>
    </lineage>
</organism>
<dbReference type="AlphaFoldDB" id="A0ABD2PSA9"/>
<evidence type="ECO:0000313" key="2">
    <source>
        <dbReference type="EMBL" id="KAL3310349.1"/>
    </source>
</evidence>
<dbReference type="Proteomes" id="UP001626550">
    <property type="component" value="Unassembled WGS sequence"/>
</dbReference>
<protein>
    <submittedName>
        <fullName evidence="2">Uncharacterized protein</fullName>
    </submittedName>
</protein>
<evidence type="ECO:0000313" key="3">
    <source>
        <dbReference type="Proteomes" id="UP001626550"/>
    </source>
</evidence>
<feature type="region of interest" description="Disordered" evidence="1">
    <location>
        <begin position="1"/>
        <end position="24"/>
    </location>
</feature>
<keyword evidence="3" id="KW-1185">Reference proteome</keyword>
<dbReference type="Pfam" id="PF25555">
    <property type="entry name" value="RAB3A-like_C"/>
    <property type="match status" value="1"/>
</dbReference>
<reference evidence="2 3" key="1">
    <citation type="submission" date="2024-11" db="EMBL/GenBank/DDBJ databases">
        <title>Adaptive evolution of stress response genes in parasites aligns with host niche diversity.</title>
        <authorList>
            <person name="Hahn C."/>
            <person name="Resl P."/>
        </authorList>
    </citation>
    <scope>NUCLEOTIDE SEQUENCE [LARGE SCALE GENOMIC DNA]</scope>
    <source>
        <strain evidence="2">EGGRZ-B1_66</strain>
        <tissue evidence="2">Body</tissue>
    </source>
</reference>